<name>A0A8H6X6U0_9AGAR</name>
<proteinExistence type="predicted"/>
<accession>A0A8H6X6U0</accession>
<feature type="transmembrane region" description="Helical" evidence="1">
    <location>
        <begin position="120"/>
        <end position="149"/>
    </location>
</feature>
<dbReference type="InterPro" id="IPR045339">
    <property type="entry name" value="DUF6534"/>
</dbReference>
<keyword evidence="1" id="KW-0812">Transmembrane</keyword>
<gene>
    <name evidence="3" type="ORF">MSAN_02349800</name>
</gene>
<feature type="transmembrane region" description="Helical" evidence="1">
    <location>
        <begin position="161"/>
        <end position="181"/>
    </location>
</feature>
<feature type="transmembrane region" description="Helical" evidence="1">
    <location>
        <begin position="12"/>
        <end position="37"/>
    </location>
</feature>
<dbReference type="Pfam" id="PF20152">
    <property type="entry name" value="DUF6534"/>
    <property type="match status" value="1"/>
</dbReference>
<keyword evidence="4" id="KW-1185">Reference proteome</keyword>
<feature type="transmembrane region" description="Helical" evidence="1">
    <location>
        <begin position="232"/>
        <end position="252"/>
    </location>
</feature>
<dbReference type="PANTHER" id="PTHR40465:SF1">
    <property type="entry name" value="DUF6534 DOMAIN-CONTAINING PROTEIN"/>
    <property type="match status" value="1"/>
</dbReference>
<dbReference type="PANTHER" id="PTHR40465">
    <property type="entry name" value="CHROMOSOME 1, WHOLE GENOME SHOTGUN SEQUENCE"/>
    <property type="match status" value="1"/>
</dbReference>
<reference evidence="3" key="1">
    <citation type="submission" date="2020-05" db="EMBL/GenBank/DDBJ databases">
        <title>Mycena genomes resolve the evolution of fungal bioluminescence.</title>
        <authorList>
            <person name="Tsai I.J."/>
        </authorList>
    </citation>
    <scope>NUCLEOTIDE SEQUENCE</scope>
    <source>
        <strain evidence="3">160909Yilan</strain>
    </source>
</reference>
<dbReference type="AlphaFoldDB" id="A0A8H6X6U0"/>
<keyword evidence="1" id="KW-0472">Membrane</keyword>
<feature type="transmembrane region" description="Helical" evidence="1">
    <location>
        <begin position="49"/>
        <end position="72"/>
    </location>
</feature>
<evidence type="ECO:0000259" key="2">
    <source>
        <dbReference type="Pfam" id="PF20152"/>
    </source>
</evidence>
<dbReference type="EMBL" id="JACAZH010000042">
    <property type="protein sequence ID" value="KAF7335166.1"/>
    <property type="molecule type" value="Genomic_DNA"/>
</dbReference>
<feature type="transmembrane region" description="Helical" evidence="1">
    <location>
        <begin position="92"/>
        <end position="113"/>
    </location>
</feature>
<evidence type="ECO:0000313" key="3">
    <source>
        <dbReference type="EMBL" id="KAF7335166.1"/>
    </source>
</evidence>
<keyword evidence="1" id="KW-1133">Transmembrane helix</keyword>
<evidence type="ECO:0000313" key="4">
    <source>
        <dbReference type="Proteomes" id="UP000623467"/>
    </source>
</evidence>
<feature type="transmembrane region" description="Helical" evidence="1">
    <location>
        <begin position="202"/>
        <end position="226"/>
    </location>
</feature>
<comment type="caution">
    <text evidence="3">The sequence shown here is derived from an EMBL/GenBank/DDBJ whole genome shotgun (WGS) entry which is preliminary data.</text>
</comment>
<sequence length="334" mass="36955">MLTTLPPLDAITGALLVGTWASSLVYMAELLQAWHYFENFKNDSWKLKSYVTVTLAIDTISAVGDYACVYLYTITHAGDLVYLTEQNWPVPLYAISTTTVAVLVQSFLTFQYWRFTKNAIIVCFIAILILAAFGAGLSTGFIVVLFPAFKDRNKIRISATVWIIIQVSADIIIAGALVREFMKAKSLFKGQQRRVNNVLNRLVLHTIQTGTATAVIAVLALVVFLIDDESNVPVGIMYPIGRVYVLSMLMNLNIRKSGRPQNSTISDGQREPVRIAHGTTYNFTTEFYSSEPYSSNSGTAKSRLPTLQAAANISETHLPETEMVPIDAKQVPEV</sequence>
<feature type="domain" description="DUF6534" evidence="2">
    <location>
        <begin position="167"/>
        <end position="257"/>
    </location>
</feature>
<organism evidence="3 4">
    <name type="scientific">Mycena sanguinolenta</name>
    <dbReference type="NCBI Taxonomy" id="230812"/>
    <lineage>
        <taxon>Eukaryota</taxon>
        <taxon>Fungi</taxon>
        <taxon>Dikarya</taxon>
        <taxon>Basidiomycota</taxon>
        <taxon>Agaricomycotina</taxon>
        <taxon>Agaricomycetes</taxon>
        <taxon>Agaricomycetidae</taxon>
        <taxon>Agaricales</taxon>
        <taxon>Marasmiineae</taxon>
        <taxon>Mycenaceae</taxon>
        <taxon>Mycena</taxon>
    </lineage>
</organism>
<evidence type="ECO:0000256" key="1">
    <source>
        <dbReference type="SAM" id="Phobius"/>
    </source>
</evidence>
<dbReference type="OrthoDB" id="3203775at2759"/>
<protein>
    <recommendedName>
        <fullName evidence="2">DUF6534 domain-containing protein</fullName>
    </recommendedName>
</protein>
<dbReference type="Proteomes" id="UP000623467">
    <property type="component" value="Unassembled WGS sequence"/>
</dbReference>